<evidence type="ECO:0000256" key="6">
    <source>
        <dbReference type="ARBA" id="ARBA00023136"/>
    </source>
</evidence>
<accession>X7F567</accession>
<dbReference type="PANTHER" id="PTHR12137">
    <property type="entry name" value="CARBOHYDRATE SULFOTRANSFERASE"/>
    <property type="match status" value="1"/>
</dbReference>
<keyword evidence="3" id="KW-0812">Transmembrane</keyword>
<protein>
    <recommendedName>
        <fullName evidence="10">Sulfotransferase family protein</fullName>
    </recommendedName>
</protein>
<evidence type="ECO:0000256" key="1">
    <source>
        <dbReference type="ARBA" id="ARBA00004323"/>
    </source>
</evidence>
<evidence type="ECO:0000256" key="2">
    <source>
        <dbReference type="ARBA" id="ARBA00022679"/>
    </source>
</evidence>
<keyword evidence="2" id="KW-0808">Transferase</keyword>
<evidence type="ECO:0000313" key="9">
    <source>
        <dbReference type="Proteomes" id="UP000023430"/>
    </source>
</evidence>
<dbReference type="InterPro" id="IPR027417">
    <property type="entry name" value="P-loop_NTPase"/>
</dbReference>
<name>X7F567_9RHOB</name>
<evidence type="ECO:0000256" key="3">
    <source>
        <dbReference type="ARBA" id="ARBA00022692"/>
    </source>
</evidence>
<dbReference type="AlphaFoldDB" id="X7F567"/>
<dbReference type="STRING" id="1449351.RISW2_15075"/>
<evidence type="ECO:0000256" key="4">
    <source>
        <dbReference type="ARBA" id="ARBA00022989"/>
    </source>
</evidence>
<reference evidence="8 9" key="1">
    <citation type="submission" date="2014-01" db="EMBL/GenBank/DDBJ databases">
        <title>Roseivivax isoporae LMG 25204 Genome Sequencing.</title>
        <authorList>
            <person name="Lai Q."/>
            <person name="Li G."/>
            <person name="Shao Z."/>
        </authorList>
    </citation>
    <scope>NUCLEOTIDE SEQUENCE [LARGE SCALE GENOMIC DNA]</scope>
    <source>
        <strain evidence="8 9">LMG 25204</strain>
    </source>
</reference>
<dbReference type="GO" id="GO:0008146">
    <property type="term" value="F:sulfotransferase activity"/>
    <property type="evidence" value="ECO:0007669"/>
    <property type="project" value="InterPro"/>
</dbReference>
<keyword evidence="6" id="KW-0472">Membrane</keyword>
<dbReference type="OrthoDB" id="1407035at2"/>
<keyword evidence="9" id="KW-1185">Reference proteome</keyword>
<proteinExistence type="predicted"/>
<dbReference type="Proteomes" id="UP000023430">
    <property type="component" value="Unassembled WGS sequence"/>
</dbReference>
<evidence type="ECO:0000256" key="7">
    <source>
        <dbReference type="ARBA" id="ARBA00023180"/>
    </source>
</evidence>
<evidence type="ECO:0008006" key="10">
    <source>
        <dbReference type="Google" id="ProtNLM"/>
    </source>
</evidence>
<comment type="subcellular location">
    <subcellularLocation>
        <location evidence="1">Golgi apparatus membrane</location>
        <topology evidence="1">Single-pass type II membrane protein</topology>
    </subcellularLocation>
</comment>
<evidence type="ECO:0000256" key="5">
    <source>
        <dbReference type="ARBA" id="ARBA00023034"/>
    </source>
</evidence>
<keyword evidence="5" id="KW-0333">Golgi apparatus</keyword>
<dbReference type="EMBL" id="JAME01000037">
    <property type="protein sequence ID" value="ETX27241.1"/>
    <property type="molecule type" value="Genomic_DNA"/>
</dbReference>
<gene>
    <name evidence="8" type="ORF">RISW2_15075</name>
</gene>
<organism evidence="8 9">
    <name type="scientific">Roseivivax isoporae LMG 25204</name>
    <dbReference type="NCBI Taxonomy" id="1449351"/>
    <lineage>
        <taxon>Bacteria</taxon>
        <taxon>Pseudomonadati</taxon>
        <taxon>Pseudomonadota</taxon>
        <taxon>Alphaproteobacteria</taxon>
        <taxon>Rhodobacterales</taxon>
        <taxon>Roseobacteraceae</taxon>
        <taxon>Roseivivax</taxon>
    </lineage>
</organism>
<dbReference type="SUPFAM" id="SSF52540">
    <property type="entry name" value="P-loop containing nucleoside triphosphate hydrolases"/>
    <property type="match status" value="1"/>
</dbReference>
<sequence length="218" mass="25153">MMSSSHRFIYLHVPKTGGNTIQSLLLDLSDDRKVCTGHQDGRDRFEVRGPVTPRKHATLADYTRRLGMGLDDCRVIISVRHPFERLVSAYFSPHRWMTRSAADTWEMRPPIWDEALFEDMLQRPEWRPAMHHLDTDEGVRPADHVIHLESFARDLARTLHALDVPLAWPGAPPRVNRSAAPAEMRKVLSSRTLRDRIEDLHAADMDHFGYESYDLAPR</sequence>
<evidence type="ECO:0000313" key="8">
    <source>
        <dbReference type="EMBL" id="ETX27241.1"/>
    </source>
</evidence>
<dbReference type="eggNOG" id="ENOG5033GNC">
    <property type="taxonomic scope" value="Bacteria"/>
</dbReference>
<dbReference type="GO" id="GO:0016020">
    <property type="term" value="C:membrane"/>
    <property type="evidence" value="ECO:0007669"/>
    <property type="project" value="InterPro"/>
</dbReference>
<dbReference type="RefSeq" id="WP_051492171.1">
    <property type="nucleotide sequence ID" value="NZ_JAME01000037.1"/>
</dbReference>
<dbReference type="GO" id="GO:0016051">
    <property type="term" value="P:carbohydrate biosynthetic process"/>
    <property type="evidence" value="ECO:0007669"/>
    <property type="project" value="InterPro"/>
</dbReference>
<comment type="caution">
    <text evidence="8">The sequence shown here is derived from an EMBL/GenBank/DDBJ whole genome shotgun (WGS) entry which is preliminary data.</text>
</comment>
<keyword evidence="4" id="KW-1133">Transmembrane helix</keyword>
<dbReference type="PANTHER" id="PTHR12137:SF54">
    <property type="entry name" value="CARBOHYDRATE SULFOTRANSFERASE"/>
    <property type="match status" value="1"/>
</dbReference>
<dbReference type="Gene3D" id="3.40.50.300">
    <property type="entry name" value="P-loop containing nucleotide triphosphate hydrolases"/>
    <property type="match status" value="1"/>
</dbReference>
<dbReference type="Pfam" id="PF03567">
    <property type="entry name" value="Sulfotransfer_2"/>
    <property type="match status" value="1"/>
</dbReference>
<dbReference type="InterPro" id="IPR005331">
    <property type="entry name" value="Sulfotransferase"/>
</dbReference>
<keyword evidence="7" id="KW-0325">Glycoprotein</keyword>
<dbReference type="InterPro" id="IPR018011">
    <property type="entry name" value="Carb_sulfotrans_8-10"/>
</dbReference>